<dbReference type="InterPro" id="IPR039473">
    <property type="entry name" value="TMEM2_PANDER-like"/>
</dbReference>
<dbReference type="SMART" id="SM01225">
    <property type="entry name" value="G8"/>
    <property type="match status" value="1"/>
</dbReference>
<dbReference type="PROSITE" id="PS52031">
    <property type="entry name" value="GG_LECTIN"/>
    <property type="match status" value="2"/>
</dbReference>
<dbReference type="EMBL" id="OV696690">
    <property type="protein sequence ID" value="CAH1266050.1"/>
    <property type="molecule type" value="Genomic_DNA"/>
</dbReference>
<dbReference type="InterPro" id="IPR055401">
    <property type="entry name" value="CEMIP_beta-hel_dom"/>
</dbReference>
<evidence type="ECO:0000256" key="1">
    <source>
        <dbReference type="ARBA" id="ARBA00000251"/>
    </source>
</evidence>
<evidence type="ECO:0000256" key="8">
    <source>
        <dbReference type="ARBA" id="ARBA00023136"/>
    </source>
</evidence>
<dbReference type="PANTHER" id="PTHR15535:SF17">
    <property type="entry name" value="TRANSMEMBRANE PROTEIN"/>
    <property type="match status" value="1"/>
</dbReference>
<dbReference type="Pfam" id="PF24605">
    <property type="entry name" value="CEMIP_X"/>
    <property type="match status" value="1"/>
</dbReference>
<keyword evidence="14" id="KW-1185">Reference proteome</keyword>
<comment type="catalytic activity">
    <reaction evidence="1">
        <text>Random hydrolysis of (1-&gt;4)-linkages between N-acetyl-beta-D-glucosamine and D-glucuronate residues in hyaluronate.</text>
        <dbReference type="EC" id="3.2.1.35"/>
    </reaction>
</comment>
<dbReference type="Pfam" id="PF15711">
    <property type="entry name" value="ILEI"/>
    <property type="match status" value="2"/>
</dbReference>
<dbReference type="SUPFAM" id="SSF51126">
    <property type="entry name" value="Pectin lyase-like"/>
    <property type="match status" value="1"/>
</dbReference>
<dbReference type="InterPro" id="IPR052252">
    <property type="entry name" value="CEMIP/CEMIP2"/>
</dbReference>
<evidence type="ECO:0000256" key="7">
    <source>
        <dbReference type="ARBA" id="ARBA00022801"/>
    </source>
</evidence>
<keyword evidence="10" id="KW-0326">Glycosidase</keyword>
<keyword evidence="7" id="KW-0378">Hydrolase</keyword>
<dbReference type="OrthoDB" id="9995463at2759"/>
<accession>A0A8J9ZYS2</accession>
<dbReference type="AlphaFoldDB" id="A0A8J9ZYS2"/>
<keyword evidence="6" id="KW-0677">Repeat</keyword>
<dbReference type="InterPro" id="IPR011050">
    <property type="entry name" value="Pectin_lyase_fold/virulence"/>
</dbReference>
<dbReference type="InterPro" id="IPR019316">
    <property type="entry name" value="G8_domain"/>
</dbReference>
<evidence type="ECO:0000256" key="10">
    <source>
        <dbReference type="ARBA" id="ARBA00023295"/>
    </source>
</evidence>
<evidence type="ECO:0000256" key="6">
    <source>
        <dbReference type="ARBA" id="ARBA00022737"/>
    </source>
</evidence>
<evidence type="ECO:0000256" key="9">
    <source>
        <dbReference type="ARBA" id="ARBA00023180"/>
    </source>
</evidence>
<reference evidence="13" key="1">
    <citation type="submission" date="2022-01" db="EMBL/GenBank/DDBJ databases">
        <authorList>
            <person name="Braso-Vives M."/>
        </authorList>
    </citation>
    <scope>NUCLEOTIDE SEQUENCE</scope>
</reference>
<proteinExistence type="inferred from homology"/>
<organism evidence="13 14">
    <name type="scientific">Branchiostoma lanceolatum</name>
    <name type="common">Common lancelet</name>
    <name type="synonym">Amphioxus lanceolatum</name>
    <dbReference type="NCBI Taxonomy" id="7740"/>
    <lineage>
        <taxon>Eukaryota</taxon>
        <taxon>Metazoa</taxon>
        <taxon>Chordata</taxon>
        <taxon>Cephalochordata</taxon>
        <taxon>Leptocardii</taxon>
        <taxon>Amphioxiformes</taxon>
        <taxon>Branchiostomatidae</taxon>
        <taxon>Branchiostoma</taxon>
    </lineage>
</organism>
<evidence type="ECO:0000313" key="13">
    <source>
        <dbReference type="EMBL" id="CAH1266050.1"/>
    </source>
</evidence>
<comment type="subcellular location">
    <subcellularLocation>
        <location evidence="2">Cell membrane</location>
    </subcellularLocation>
</comment>
<dbReference type="Pfam" id="PF24606">
    <property type="entry name" value="CEMIP_beta-hel"/>
    <property type="match status" value="1"/>
</dbReference>
<evidence type="ECO:0000313" key="14">
    <source>
        <dbReference type="Proteomes" id="UP000838412"/>
    </source>
</evidence>
<dbReference type="Pfam" id="PF10162">
    <property type="entry name" value="G8"/>
    <property type="match status" value="1"/>
</dbReference>
<feature type="signal peptide" evidence="11">
    <location>
        <begin position="1"/>
        <end position="18"/>
    </location>
</feature>
<evidence type="ECO:0000256" key="5">
    <source>
        <dbReference type="ARBA" id="ARBA00022475"/>
    </source>
</evidence>
<name>A0A8J9ZYS2_BRALA</name>
<evidence type="ECO:0000256" key="2">
    <source>
        <dbReference type="ARBA" id="ARBA00004236"/>
    </source>
</evidence>
<dbReference type="InterPro" id="IPR039477">
    <property type="entry name" value="ILEI/PANDER_dom"/>
</dbReference>
<keyword evidence="9" id="KW-0325">Glycoprotein</keyword>
<keyword evidence="5" id="KW-1003">Cell membrane</keyword>
<protein>
    <recommendedName>
        <fullName evidence="4">hyaluronoglucosaminidase</fullName>
        <ecNumber evidence="4">3.2.1.35</ecNumber>
    </recommendedName>
</protein>
<evidence type="ECO:0000256" key="3">
    <source>
        <dbReference type="ARBA" id="ARBA00007586"/>
    </source>
</evidence>
<dbReference type="CDD" id="cd13936">
    <property type="entry name" value="PANDER_like"/>
    <property type="match status" value="1"/>
</dbReference>
<dbReference type="InterPro" id="IPR055400">
    <property type="entry name" value="CEMIP_X"/>
</dbReference>
<comment type="similarity">
    <text evidence="3">Belongs to the CEMIP family.</text>
</comment>
<evidence type="ECO:0000256" key="11">
    <source>
        <dbReference type="SAM" id="SignalP"/>
    </source>
</evidence>
<evidence type="ECO:0000259" key="12">
    <source>
        <dbReference type="PROSITE" id="PS51484"/>
    </source>
</evidence>
<dbReference type="PANTHER" id="PTHR15535">
    <property type="entry name" value="TRANSMEMBRANE PROTEIN 2-RELATED"/>
    <property type="match status" value="1"/>
</dbReference>
<dbReference type="Proteomes" id="UP000838412">
    <property type="component" value="Chromosome 5"/>
</dbReference>
<gene>
    <name evidence="13" type="primary">TMEM2</name>
    <name evidence="13" type="ORF">BLAG_LOCUS19799</name>
</gene>
<evidence type="ECO:0000256" key="4">
    <source>
        <dbReference type="ARBA" id="ARBA00012774"/>
    </source>
</evidence>
<dbReference type="GO" id="GO:0005886">
    <property type="term" value="C:plasma membrane"/>
    <property type="evidence" value="ECO:0007669"/>
    <property type="project" value="UniProtKB-SubCell"/>
</dbReference>
<dbReference type="EC" id="3.2.1.35" evidence="4"/>
<sequence>MTGQHLTIFLVLLPVAAPIRTAVHHHSHECPDVDPTLTPWSPGHDVTSQVVVGRGQSYLLQSSASFYSLEIKDGGKLVFADLGLSRDREIVLKSREIIVGRDGEFHIGSEACRYQGQATVSLYGRSDDQKNSKQFLVTPGATLEVHGKQKLAWTQLAQTVPAGGLPRGTYYYDSYNRWTRGINIRAIDETSGAVVDLADFDTFESEEESRRLAKFIDQIPSGRIVALAANDEASRKLGDSAKSKIKELGSVEVDSLGHRDPWAFVGVKGDPSSAVEQRIPYVDTNTTGKATVSSRFHSVFGFFEVAVTSEWVGGRARCTFSVNGSAGEYVINLKDDVTSWEPGDHIVLASTDYNMEQAEEFELVPCEECSDYQVKINGKAKYTHFGEVSDEVDMRGEVGLLTRNVKFQGEVEDSCYGDNFCQFFDYDTYGGHLKILRGFKNVHLSGIEFTRMGQQVVGSYPVHFHMAGDVDELGGYTRPTYVRQLSIHHCFSRCVTIHGTHGLLVQETVGYDTLGHCFFLEDGVEQRNVLDRNLGLVTRAGTLLPTDRDDNMCRSMRDGVYGDYEPLPYSDCQAVSTFWIAHPNNVLTNNAAAGSLHGGIWYIFHRKPTGLSDGSAPMYESERTPLGRFYNNRVHSNGLHGLMIDDGVKYSLPTASSPQEYLARSYGRYKPHRNADLRQPRVPAMIEGLISFKNWLEGAWVRGGDIWFDKCAFVDNGIGLTMASEGTFPNDEGSSQQVWNSIFIGESENVGSPDGARVWAMGGVKHTERSLPQFAAFPLRGLDVYDGPILAESCTFKKYAQAPQYDRWSSAIGFHRYNAWQNSPRNNVTKAKFEDVQGRVFVGQRGLPGFDTEDRDGDKTNIVHDWDGSITGYPDTYIVGQENYLARNPGCVEKPDWLAHVCSGKYAQLFILAQSPSTLVMSMVRDEYPGHPMTFTGPLEYDPNSHQQYQPVVMLEKSYTIHWDGRAPESLRIYPINFVSGDWLRLGICYPPGTMFRLMYQLERRFPYAITHEEEIYPVSTLHAVEYGDGHVFYFEESLGLLFLKIRSHYNREGHSYCSHMGCERVVISATMTSDAVSNCTASAYPKYSLTPTETIPMPTFQSTINNCSGCGAPGPIVSDYSLRFLEVTILSAGWAEMQSGHAPFIEINGDRYDRYYRGFMVISVDARSGDVTEQRTFDTYRHEQTDLDMANFIRNDIPENSIVLVAVRDEASSKAKECLTALKEIGAQEPVKTDYRGNFAMVGYKGNVWPTWIQQINLPSNQGPAHIHTKIPLMG</sequence>
<keyword evidence="11" id="KW-0732">Signal</keyword>
<dbReference type="CDD" id="cd13938">
    <property type="entry name" value="PANDER_like_TMEM2"/>
    <property type="match status" value="1"/>
</dbReference>
<keyword evidence="8" id="KW-0472">Membrane</keyword>
<dbReference type="PROSITE" id="PS51484">
    <property type="entry name" value="G8"/>
    <property type="match status" value="1"/>
</dbReference>
<feature type="domain" description="G8" evidence="12">
    <location>
        <begin position="38"/>
        <end position="158"/>
    </location>
</feature>
<dbReference type="GO" id="GO:0004415">
    <property type="term" value="F:hyalurononglucosaminidase activity"/>
    <property type="evidence" value="ECO:0007669"/>
    <property type="project" value="UniProtKB-EC"/>
</dbReference>
<feature type="chain" id="PRO_5035459049" description="hyaluronoglucosaminidase" evidence="11">
    <location>
        <begin position="19"/>
        <end position="1276"/>
    </location>
</feature>